<organism evidence="2 3">
    <name type="scientific">Helicobacter cetorum (strain ATCC BAA-429 / MIT 00-7128)</name>
    <dbReference type="NCBI Taxonomy" id="182217"/>
    <lineage>
        <taxon>Bacteria</taxon>
        <taxon>Pseudomonadati</taxon>
        <taxon>Campylobacterota</taxon>
        <taxon>Epsilonproteobacteria</taxon>
        <taxon>Campylobacterales</taxon>
        <taxon>Helicobacteraceae</taxon>
        <taxon>Helicobacter</taxon>
    </lineage>
</organism>
<keyword evidence="1" id="KW-0732">Signal</keyword>
<feature type="signal peptide" evidence="1">
    <location>
        <begin position="1"/>
        <end position="20"/>
    </location>
</feature>
<dbReference type="InterPro" id="IPR002718">
    <property type="entry name" value="OMP_Helicobacter"/>
</dbReference>
<feature type="chain" id="PRO_5003625833" evidence="1">
    <location>
        <begin position="21"/>
        <end position="260"/>
    </location>
</feature>
<proteinExistence type="predicted"/>
<evidence type="ECO:0000313" key="2">
    <source>
        <dbReference type="EMBL" id="AFI03729.1"/>
    </source>
</evidence>
<dbReference type="RefSeq" id="WP_014660601.1">
    <property type="nucleotide sequence ID" value="NC_017737.1"/>
</dbReference>
<keyword evidence="3" id="KW-1185">Reference proteome</keyword>
<dbReference type="EMBL" id="CP003479">
    <property type="protein sequence ID" value="AFI03729.1"/>
    <property type="molecule type" value="Genomic_DNA"/>
</dbReference>
<evidence type="ECO:0000256" key="1">
    <source>
        <dbReference type="SAM" id="SignalP"/>
    </source>
</evidence>
<name>I0ELB0_HELC0</name>
<dbReference type="PATRIC" id="fig|182217.3.peg.463"/>
<sequence length="260" mass="28690">MKVKFLGALALSLSLSGLYAEESSLFAGVGYELGLGLNQMTAHYPICGSNGDKWCTKSMTTAQPLMNGVNLSAGYHQFVGKSKRFGIKYYGFFSYSASSNAQNQGGVSGGLDLPQGAYGATAPNALALYGAGMNFIYNVKETQDAKFGFYTGFALAGQTWSFGSIDKSRDIVSKKDIKDTLATMNASYVQFLFDFGMRLKYKKHAIVELGFKVPTINLPYYKTPKMSYDQTTGEWVKDKSWTKLETRRAIAFYINFLYAF</sequence>
<protein>
    <submittedName>
        <fullName evidence="2">Outer membrane protein</fullName>
    </submittedName>
</protein>
<accession>I0ELB0</accession>
<dbReference type="Proteomes" id="UP000005010">
    <property type="component" value="Chromosome"/>
</dbReference>
<dbReference type="Pfam" id="PF01856">
    <property type="entry name" value="HP_OMP"/>
    <property type="match status" value="1"/>
</dbReference>
<evidence type="ECO:0000313" key="3">
    <source>
        <dbReference type="Proteomes" id="UP000005010"/>
    </source>
</evidence>
<gene>
    <name evidence="2" type="ordered locus">HCW_02230</name>
</gene>
<dbReference type="KEGG" id="hce:HCW_02230"/>
<dbReference type="HOGENOM" id="CLU_026212_5_0_7"/>
<reference evidence="3" key="1">
    <citation type="submission" date="2012-04" db="EMBL/GenBank/DDBJ databases">
        <title>Complete genome sequence of Helicobacter cetorum strain MIT 00-7128.</title>
        <authorList>
            <person name="Kersulyte D."/>
            <person name="Berg D.E."/>
        </authorList>
    </citation>
    <scope>NUCLEOTIDE SEQUENCE [LARGE SCALE GENOMIC DNA]</scope>
    <source>
        <strain evidence="3">MIT 00-7128</strain>
    </source>
</reference>
<dbReference type="eggNOG" id="COG3170">
    <property type="taxonomic scope" value="Bacteria"/>
</dbReference>
<dbReference type="AlphaFoldDB" id="I0ELB0"/>
<dbReference type="PRINTS" id="PR01776">
    <property type="entry name" value="HPOMPFAMILY"/>
</dbReference>